<dbReference type="Proteomes" id="UP000838672">
    <property type="component" value="Unassembled WGS sequence"/>
</dbReference>
<evidence type="ECO:0000313" key="11">
    <source>
        <dbReference type="Proteomes" id="UP000838672"/>
    </source>
</evidence>
<dbReference type="NCBIfam" id="NF008734">
    <property type="entry name" value="PRK11760.1"/>
    <property type="match status" value="1"/>
</dbReference>
<evidence type="ECO:0000256" key="1">
    <source>
        <dbReference type="ARBA" id="ARBA00022490"/>
    </source>
</evidence>
<dbReference type="Pfam" id="PF21239">
    <property type="entry name" value="RLMM_N"/>
    <property type="match status" value="1"/>
</dbReference>
<keyword evidence="2 6" id="KW-0698">rRNA processing</keyword>
<gene>
    <name evidence="6 10" type="primary">rlmM</name>
    <name evidence="10" type="ORF">VST7929_02171</name>
</gene>
<evidence type="ECO:0000256" key="5">
    <source>
        <dbReference type="ARBA" id="ARBA00022691"/>
    </source>
</evidence>
<dbReference type="GO" id="GO:0032259">
    <property type="term" value="P:methylation"/>
    <property type="evidence" value="ECO:0007669"/>
    <property type="project" value="UniProtKB-KW"/>
</dbReference>
<dbReference type="GO" id="GO:0008168">
    <property type="term" value="F:methyltransferase activity"/>
    <property type="evidence" value="ECO:0007669"/>
    <property type="project" value="UniProtKB-KW"/>
</dbReference>
<dbReference type="Pfam" id="PF01728">
    <property type="entry name" value="FtsJ"/>
    <property type="match status" value="1"/>
</dbReference>
<dbReference type="InterPro" id="IPR048646">
    <property type="entry name" value="RlmM_THUMP-like"/>
</dbReference>
<keyword evidence="1 6" id="KW-0963">Cytoplasm</keyword>
<comment type="subunit">
    <text evidence="6">Monomer.</text>
</comment>
<feature type="domain" description="Ribosomal RNA large subunit methyltransferase M THUMP-like" evidence="9">
    <location>
        <begin position="84"/>
        <end position="162"/>
    </location>
</feature>
<evidence type="ECO:0000256" key="6">
    <source>
        <dbReference type="HAMAP-Rule" id="MF_01551"/>
    </source>
</evidence>
<evidence type="ECO:0000256" key="4">
    <source>
        <dbReference type="ARBA" id="ARBA00022679"/>
    </source>
</evidence>
<dbReference type="InterPro" id="IPR002877">
    <property type="entry name" value="RNA_MeTrfase_FtsJ_dom"/>
</dbReference>
<sequence>MKYLLLYCRPGFEKECAAEIQDKATALDVYGFARLEKNSGYVLFEGYQENDGDTLVRKLEFSSLIFARQMIAVSALVADMDADDRIGPLLSAGNSLPLCGELRVEMPDTNLGKELSKFCRKFTVPLRQALRKAGKLTDKPHSKKPVAHVFFLTSTSAFIGYSWNGNNSQFAMGIPRLKFPADAPSRSTLKLEEAFHVFIPKNEWEERLAPGMWAVDLGACPGGWTYQLVRRSMFVHAIDNGMMADSLMETGQVKHHQVDGFKFEPQRKNVTWLVCDMVEKPARVAQLMGEWLIDRWAKEAMFNLKLPMNRRYEEVRQDIEHLKTFLIDNGVKFTLQAKHLYHDREEITVHVRRTN</sequence>
<evidence type="ECO:0000259" key="7">
    <source>
        <dbReference type="Pfam" id="PF01728"/>
    </source>
</evidence>
<dbReference type="EC" id="2.1.1.186" evidence="6"/>
<protein>
    <recommendedName>
        <fullName evidence="6">Ribosomal RNA large subunit methyltransferase M</fullName>
        <ecNumber evidence="6">2.1.1.186</ecNumber>
    </recommendedName>
    <alternativeName>
        <fullName evidence="6">23S rRNA (cytidine2498-2'-O)-methyltransferase</fullName>
    </alternativeName>
    <alternativeName>
        <fullName evidence="6">23S rRNA 2'-O-ribose methyltransferase RlmM</fullName>
    </alternativeName>
</protein>
<feature type="binding site" evidence="6">
    <location>
        <begin position="220"/>
        <end position="223"/>
    </location>
    <ligand>
        <name>S-adenosyl-L-methionine</name>
        <dbReference type="ChEBI" id="CHEBI:59789"/>
    </ligand>
</feature>
<dbReference type="Gene3D" id="3.40.50.150">
    <property type="entry name" value="Vaccinia Virus protein VP39"/>
    <property type="match status" value="1"/>
</dbReference>
<dbReference type="PANTHER" id="PTHR37524">
    <property type="entry name" value="RIBOSOMAL RNA LARGE SUBUNIT METHYLTRANSFERASE M"/>
    <property type="match status" value="1"/>
</dbReference>
<comment type="caution">
    <text evidence="10">The sequence shown here is derived from an EMBL/GenBank/DDBJ whole genome shotgun (WGS) entry which is preliminary data.</text>
</comment>
<dbReference type="RefSeq" id="WP_237466684.1">
    <property type="nucleotide sequence ID" value="NZ_CAKLDI010000001.1"/>
</dbReference>
<dbReference type="Gene3D" id="3.30.2300.20">
    <property type="match status" value="1"/>
</dbReference>
<keyword evidence="5 6" id="KW-0949">S-adenosyl-L-methionine</keyword>
<dbReference type="InterPro" id="IPR029063">
    <property type="entry name" value="SAM-dependent_MTases_sf"/>
</dbReference>
<evidence type="ECO:0000256" key="3">
    <source>
        <dbReference type="ARBA" id="ARBA00022603"/>
    </source>
</evidence>
<dbReference type="Gene3D" id="3.30.70.2810">
    <property type="match status" value="1"/>
</dbReference>
<dbReference type="SUPFAM" id="SSF53335">
    <property type="entry name" value="S-adenosyl-L-methionine-dependent methyltransferases"/>
    <property type="match status" value="1"/>
</dbReference>
<evidence type="ECO:0000259" key="9">
    <source>
        <dbReference type="Pfam" id="PF21239"/>
    </source>
</evidence>
<comment type="similarity">
    <text evidence="6">Belongs to the class I-like SAM-binding methyltransferase superfamily. RNA methyltransferase RlmE family. RlmM subfamily.</text>
</comment>
<evidence type="ECO:0000259" key="8">
    <source>
        <dbReference type="Pfam" id="PF18125"/>
    </source>
</evidence>
<evidence type="ECO:0000256" key="2">
    <source>
        <dbReference type="ARBA" id="ARBA00022552"/>
    </source>
</evidence>
<keyword evidence="4 6" id="KW-0808">Transferase</keyword>
<keyword evidence="11" id="KW-1185">Reference proteome</keyword>
<feature type="binding site" evidence="6">
    <location>
        <position position="239"/>
    </location>
    <ligand>
        <name>S-adenosyl-L-methionine</name>
        <dbReference type="ChEBI" id="CHEBI:59789"/>
    </ligand>
</feature>
<dbReference type="InterPro" id="IPR011224">
    <property type="entry name" value="rRNA_MeTrfase_M"/>
</dbReference>
<dbReference type="HAMAP" id="MF_01551">
    <property type="entry name" value="23SrRNA_methyltr_M"/>
    <property type="match status" value="1"/>
</dbReference>
<dbReference type="EMBL" id="CAKLDI010000001">
    <property type="protein sequence ID" value="CAH0534256.1"/>
    <property type="molecule type" value="Genomic_DNA"/>
</dbReference>
<organism evidence="10 11">
    <name type="scientific">Vibrio stylophorae</name>
    <dbReference type="NCBI Taxonomy" id="659351"/>
    <lineage>
        <taxon>Bacteria</taxon>
        <taxon>Pseudomonadati</taxon>
        <taxon>Pseudomonadota</taxon>
        <taxon>Gammaproteobacteria</taxon>
        <taxon>Vibrionales</taxon>
        <taxon>Vibrionaceae</taxon>
        <taxon>Vibrio</taxon>
    </lineage>
</organism>
<dbReference type="InterPro" id="IPR040739">
    <property type="entry name" value="RlmM_FDX"/>
</dbReference>
<accession>A0ABM8ZVB9</accession>
<feature type="binding site" evidence="6">
    <location>
        <position position="187"/>
    </location>
    <ligand>
        <name>S-adenosyl-L-methionine</name>
        <dbReference type="ChEBI" id="CHEBI:59789"/>
    </ligand>
</feature>
<comment type="subcellular location">
    <subcellularLocation>
        <location evidence="6">Cytoplasm</location>
    </subcellularLocation>
</comment>
<comment type="function">
    <text evidence="6">Catalyzes the 2'-O-methylation at nucleotide C2498 in 23S rRNA.</text>
</comment>
<proteinExistence type="inferred from homology"/>
<feature type="domain" description="Ribosomal RNA methyltransferase FtsJ" evidence="7">
    <location>
        <begin position="185"/>
        <end position="279"/>
    </location>
</feature>
<dbReference type="PANTHER" id="PTHR37524:SF2">
    <property type="entry name" value="RIBOSOMAL RNA METHYLTRANSFERASE FTSJ DOMAIN-CONTAINING PROTEIN"/>
    <property type="match status" value="1"/>
</dbReference>
<feature type="domain" description="RlmM ferredoxin-like" evidence="8">
    <location>
        <begin position="1"/>
        <end position="71"/>
    </location>
</feature>
<dbReference type="PIRSF" id="PIRSF028774">
    <property type="entry name" value="UCP028774"/>
    <property type="match status" value="1"/>
</dbReference>
<comment type="catalytic activity">
    <reaction evidence="6">
        <text>cytidine(2498) in 23S rRNA + S-adenosyl-L-methionine = 2'-O-methylcytidine(2498) in 23S rRNA + S-adenosyl-L-homocysteine + H(+)</text>
        <dbReference type="Rhea" id="RHEA:42788"/>
        <dbReference type="Rhea" id="RHEA-COMP:10244"/>
        <dbReference type="Rhea" id="RHEA-COMP:10245"/>
        <dbReference type="ChEBI" id="CHEBI:15378"/>
        <dbReference type="ChEBI" id="CHEBI:57856"/>
        <dbReference type="ChEBI" id="CHEBI:59789"/>
        <dbReference type="ChEBI" id="CHEBI:74495"/>
        <dbReference type="ChEBI" id="CHEBI:82748"/>
        <dbReference type="EC" id="2.1.1.186"/>
    </reaction>
</comment>
<keyword evidence="3 6" id="KW-0489">Methyltransferase</keyword>
<feature type="binding site" evidence="6">
    <location>
        <position position="259"/>
    </location>
    <ligand>
        <name>S-adenosyl-L-methionine</name>
        <dbReference type="ChEBI" id="CHEBI:59789"/>
    </ligand>
</feature>
<reference evidence="10" key="1">
    <citation type="submission" date="2021-11" db="EMBL/GenBank/DDBJ databases">
        <authorList>
            <person name="Rodrigo-Torres L."/>
            <person name="Arahal R. D."/>
            <person name="Lucena T."/>
        </authorList>
    </citation>
    <scope>NUCLEOTIDE SEQUENCE</scope>
    <source>
        <strain evidence="10">CECT 7929</strain>
    </source>
</reference>
<feature type="binding site" evidence="6">
    <location>
        <position position="276"/>
    </location>
    <ligand>
        <name>S-adenosyl-L-methionine</name>
        <dbReference type="ChEBI" id="CHEBI:59789"/>
    </ligand>
</feature>
<evidence type="ECO:0000313" key="10">
    <source>
        <dbReference type="EMBL" id="CAH0534256.1"/>
    </source>
</evidence>
<dbReference type="Pfam" id="PF18125">
    <property type="entry name" value="RlmM_FDX"/>
    <property type="match status" value="1"/>
</dbReference>
<feature type="active site" description="Proton acceptor" evidence="6">
    <location>
        <position position="305"/>
    </location>
</feature>
<name>A0ABM8ZVB9_9VIBR</name>